<feature type="transmembrane region" description="Helical" evidence="7">
    <location>
        <begin position="21"/>
        <end position="40"/>
    </location>
</feature>
<feature type="coiled-coil region" evidence="6">
    <location>
        <begin position="483"/>
        <end position="545"/>
    </location>
</feature>
<evidence type="ECO:0000256" key="2">
    <source>
        <dbReference type="ARBA" id="ARBA00022475"/>
    </source>
</evidence>
<sequence>MKKRALNKDLRKSFTKSIGRFISIASLMALGSFALVGLMVTGPNMRTTATNYFDTYNLSDLTIMSDYGLDESDTSLIDSYSELKDVEYGYLKDVTIKDSDNSFRIFSQPETISKYELIDGKLPTKDNEIAITNEYADQYKIGDTIVFDEKEDITGNKVLKKHKFKVVGYINSSEILSSVNLGATTAGTGDLKGFAIVNEAVFDSDIYMIARMTFTDTEGIDPYSDEYTNIIQNHKDELASILIDQPSLRFASIKDTYQSAIDTAQQTLDDAKTQTSDAKEQLDEAKNQIDTAKDEISSNEQLLNEAEATITENENLLNQKVAEYQSKLTEYQDAVILLNDSRTQLQNSKTELDTKQVEIDTNKTKLENAKLSYESTMSGIQSQINDINSALQNPNLTAEQIAELNGNLTLLQAGLDNLTTEYNSFIQTTYNPGMAGISDATTLINQKWNEYNSAYSTFSEKETLLANSKVQLDDAALQISEGQTALASAKEELSENKSKLEEAKTTLAESEETYNSKKTEYDNQIDDINKEIEDGTTKLSDAKEMFKNLKEPVYSYYNRREIPGAEGYKIYSTVSKIIDSLAKVFPIFLYFVAALVTFTTMTRFVDDERINMGTLKALGYGNRDIIKKFTLYGLIASFVGTLIGVALGHTLLPAIVYDAYKVGFALPPIELHIDVFVCILAFVLALISAVLPAHLVARKALKEKTSSLLLPKAPADGSKIFLERIKPLWNRLSFTHKVTARNIFRYKKRMLMTIFGVCGSVALIFTGFSVQHSIAGVGERQFDDIINYDMIVAENDFLTESQSKNLDSLLKDKKVDHSTSIYYEELSTISKTSKDKQSIKLIVPNDNKQLEKDILLNDRKSNDTIKLNNDGAIISERLASLMDVSEGDTITLQDPQGNDVKLKVEDITEMYIGHFVFVSQDYYKDITDTTISNNAYLVTLQDHSKENVETWANNFMTNEGVKGVVQNTTLSTQIDTIVKSLDKIMTVLIVVAIMLAVVILYNLTNINVSERIRELSTIKVLGFYDKEVTMYIYRETIVLSILGILAGYVFGIFLHSYILNVVPPDDVMFNPELWLNAFIIPVIVIGITLAILGVYINKKLQHVDMLEALKSVD</sequence>
<dbReference type="SUPFAM" id="SSF100939">
    <property type="entry name" value="SPOC domain-like"/>
    <property type="match status" value="1"/>
</dbReference>
<proteinExistence type="predicted"/>
<feature type="transmembrane region" description="Helical" evidence="7">
    <location>
        <begin position="1036"/>
        <end position="1058"/>
    </location>
</feature>
<reference evidence="9 10" key="1">
    <citation type="submission" date="2023-07" db="EMBL/GenBank/DDBJ databases">
        <title>Genomic Encyclopedia of Type Strains, Phase IV (KMG-IV): sequencing the most valuable type-strain genomes for metagenomic binning, comparative biology and taxonomic classification.</title>
        <authorList>
            <person name="Goeker M."/>
        </authorList>
    </citation>
    <scope>NUCLEOTIDE SEQUENCE [LARGE SCALE GENOMIC DNA]</scope>
    <source>
        <strain evidence="9 10">DSM 16784</strain>
    </source>
</reference>
<evidence type="ECO:0000313" key="10">
    <source>
        <dbReference type="Proteomes" id="UP001230220"/>
    </source>
</evidence>
<comment type="caution">
    <text evidence="9">The sequence shown here is derived from an EMBL/GenBank/DDBJ whole genome shotgun (WGS) entry which is preliminary data.</text>
</comment>
<protein>
    <submittedName>
        <fullName evidence="9">ABC transport system permease protein</fullName>
    </submittedName>
</protein>
<keyword evidence="5 7" id="KW-0472">Membrane</keyword>
<keyword evidence="4 7" id="KW-1133">Transmembrane helix</keyword>
<evidence type="ECO:0000256" key="7">
    <source>
        <dbReference type="SAM" id="Phobius"/>
    </source>
</evidence>
<name>A0ABU0E8Q8_9FIRM</name>
<dbReference type="PANTHER" id="PTHR30287:SF1">
    <property type="entry name" value="INNER MEMBRANE PROTEIN"/>
    <property type="match status" value="1"/>
</dbReference>
<dbReference type="InterPro" id="IPR016194">
    <property type="entry name" value="SPOC-like_C_dom_sf"/>
</dbReference>
<comment type="subcellular location">
    <subcellularLocation>
        <location evidence="1">Cell membrane</location>
        <topology evidence="1">Multi-pass membrane protein</topology>
    </subcellularLocation>
</comment>
<feature type="domain" description="ABC3 transporter permease C-terminal" evidence="8">
    <location>
        <begin position="584"/>
        <end position="702"/>
    </location>
</feature>
<keyword evidence="10" id="KW-1185">Reference proteome</keyword>
<dbReference type="EMBL" id="JAUSUR010000011">
    <property type="protein sequence ID" value="MDQ0363286.1"/>
    <property type="molecule type" value="Genomic_DNA"/>
</dbReference>
<dbReference type="Proteomes" id="UP001230220">
    <property type="component" value="Unassembled WGS sequence"/>
</dbReference>
<dbReference type="Pfam" id="PF02687">
    <property type="entry name" value="FtsX"/>
    <property type="match status" value="2"/>
</dbReference>
<feature type="transmembrane region" description="Helical" evidence="7">
    <location>
        <begin position="984"/>
        <end position="1003"/>
    </location>
</feature>
<keyword evidence="3 7" id="KW-0812">Transmembrane</keyword>
<evidence type="ECO:0000256" key="6">
    <source>
        <dbReference type="SAM" id="Coils"/>
    </source>
</evidence>
<evidence type="ECO:0000256" key="3">
    <source>
        <dbReference type="ARBA" id="ARBA00022692"/>
    </source>
</evidence>
<feature type="coiled-coil region" evidence="6">
    <location>
        <begin position="254"/>
        <end position="334"/>
    </location>
</feature>
<gene>
    <name evidence="9" type="ORF">J2S15_004051</name>
</gene>
<keyword evidence="6" id="KW-0175">Coiled coil</keyword>
<evidence type="ECO:0000256" key="5">
    <source>
        <dbReference type="ARBA" id="ARBA00023136"/>
    </source>
</evidence>
<dbReference type="Gene3D" id="1.10.287.1490">
    <property type="match status" value="1"/>
</dbReference>
<feature type="transmembrane region" description="Helical" evidence="7">
    <location>
        <begin position="584"/>
        <end position="605"/>
    </location>
</feature>
<evidence type="ECO:0000259" key="8">
    <source>
        <dbReference type="Pfam" id="PF02687"/>
    </source>
</evidence>
<feature type="transmembrane region" description="Helical" evidence="7">
    <location>
        <begin position="750"/>
        <end position="770"/>
    </location>
</feature>
<evidence type="ECO:0000256" key="1">
    <source>
        <dbReference type="ARBA" id="ARBA00004651"/>
    </source>
</evidence>
<evidence type="ECO:0000313" key="9">
    <source>
        <dbReference type="EMBL" id="MDQ0363286.1"/>
    </source>
</evidence>
<feature type="transmembrane region" description="Helical" evidence="7">
    <location>
        <begin position="671"/>
        <end position="697"/>
    </location>
</feature>
<accession>A0ABU0E8Q8</accession>
<feature type="transmembrane region" description="Helical" evidence="7">
    <location>
        <begin position="1073"/>
        <end position="1096"/>
    </location>
</feature>
<organism evidence="9 10">
    <name type="scientific">Breznakia pachnodae</name>
    <dbReference type="NCBI Taxonomy" id="265178"/>
    <lineage>
        <taxon>Bacteria</taxon>
        <taxon>Bacillati</taxon>
        <taxon>Bacillota</taxon>
        <taxon>Erysipelotrichia</taxon>
        <taxon>Erysipelotrichales</taxon>
        <taxon>Erysipelotrichaceae</taxon>
        <taxon>Breznakia</taxon>
    </lineage>
</organism>
<keyword evidence="2" id="KW-1003">Cell membrane</keyword>
<dbReference type="PANTHER" id="PTHR30287">
    <property type="entry name" value="MEMBRANE COMPONENT OF PREDICTED ABC SUPERFAMILY METABOLITE UPTAKE TRANSPORTER"/>
    <property type="match status" value="1"/>
</dbReference>
<dbReference type="InterPro" id="IPR038766">
    <property type="entry name" value="Membrane_comp_ABC_pdt"/>
</dbReference>
<evidence type="ECO:0000256" key="4">
    <source>
        <dbReference type="ARBA" id="ARBA00022989"/>
    </source>
</evidence>
<feature type="transmembrane region" description="Helical" evidence="7">
    <location>
        <begin position="629"/>
        <end position="651"/>
    </location>
</feature>
<dbReference type="RefSeq" id="WP_307412190.1">
    <property type="nucleotide sequence ID" value="NZ_JAUSUR010000011.1"/>
</dbReference>
<dbReference type="InterPro" id="IPR003838">
    <property type="entry name" value="ABC3_permease_C"/>
</dbReference>
<feature type="domain" description="ABC3 transporter permease C-terminal" evidence="8">
    <location>
        <begin position="987"/>
        <end position="1097"/>
    </location>
</feature>